<reference evidence="1" key="1">
    <citation type="submission" date="2019-08" db="EMBL/GenBank/DDBJ databases">
        <authorList>
            <person name="Kucharzyk K."/>
            <person name="Murdoch R.W."/>
            <person name="Higgins S."/>
            <person name="Loffler F."/>
        </authorList>
    </citation>
    <scope>NUCLEOTIDE SEQUENCE</scope>
</reference>
<evidence type="ECO:0000313" key="1">
    <source>
        <dbReference type="EMBL" id="MPM75361.1"/>
    </source>
</evidence>
<name>A0A645CEJ2_9ZZZZ</name>
<accession>A0A645CEJ2</accession>
<protein>
    <submittedName>
        <fullName evidence="1">Uncharacterized protein</fullName>
    </submittedName>
</protein>
<dbReference type="EMBL" id="VSSQ01026575">
    <property type="protein sequence ID" value="MPM75361.1"/>
    <property type="molecule type" value="Genomic_DNA"/>
</dbReference>
<comment type="caution">
    <text evidence="1">The sequence shown here is derived from an EMBL/GenBank/DDBJ whole genome shotgun (WGS) entry which is preliminary data.</text>
</comment>
<proteinExistence type="predicted"/>
<organism evidence="1">
    <name type="scientific">bioreactor metagenome</name>
    <dbReference type="NCBI Taxonomy" id="1076179"/>
    <lineage>
        <taxon>unclassified sequences</taxon>
        <taxon>metagenomes</taxon>
        <taxon>ecological metagenomes</taxon>
    </lineage>
</organism>
<sequence length="41" mass="4248">MQDAVVDELALVGRGFFEHPVDDFGFDAGVADANAQAPVVG</sequence>
<dbReference type="AlphaFoldDB" id="A0A645CEJ2"/>
<gene>
    <name evidence="1" type="ORF">SDC9_122353</name>
</gene>